<dbReference type="EMBL" id="MNCJ02000316">
    <property type="protein sequence ID" value="KAF5823081.1"/>
    <property type="molecule type" value="Genomic_DNA"/>
</dbReference>
<name>A0A9K3JXQ8_HELAN</name>
<protein>
    <submittedName>
        <fullName evidence="1">Uncharacterized protein</fullName>
    </submittedName>
</protein>
<evidence type="ECO:0000313" key="1">
    <source>
        <dbReference type="EMBL" id="KAF5823081.1"/>
    </source>
</evidence>
<dbReference type="Proteomes" id="UP000215914">
    <property type="component" value="Unassembled WGS sequence"/>
</dbReference>
<reference evidence="1" key="2">
    <citation type="submission" date="2020-06" db="EMBL/GenBank/DDBJ databases">
        <title>Helianthus annuus Genome sequencing and assembly Release 2.</title>
        <authorList>
            <person name="Gouzy J."/>
            <person name="Langlade N."/>
            <person name="Munos S."/>
        </authorList>
    </citation>
    <scope>NUCLEOTIDE SEQUENCE</scope>
    <source>
        <tissue evidence="1">Leaves</tissue>
    </source>
</reference>
<accession>A0A9K3JXQ8</accession>
<proteinExistence type="predicted"/>
<sequence>MFNCGPRLFIVCVTTYNIRRILWTRINPYHEHDDLYSLIYTTNDDLNTRSARTV</sequence>
<comment type="caution">
    <text evidence="1">The sequence shown here is derived from an EMBL/GenBank/DDBJ whole genome shotgun (WGS) entry which is preliminary data.</text>
</comment>
<gene>
    <name evidence="1" type="ORF">HanXRQr2_Chr01g0034391</name>
</gene>
<organism evidence="1 2">
    <name type="scientific">Helianthus annuus</name>
    <name type="common">Common sunflower</name>
    <dbReference type="NCBI Taxonomy" id="4232"/>
    <lineage>
        <taxon>Eukaryota</taxon>
        <taxon>Viridiplantae</taxon>
        <taxon>Streptophyta</taxon>
        <taxon>Embryophyta</taxon>
        <taxon>Tracheophyta</taxon>
        <taxon>Spermatophyta</taxon>
        <taxon>Magnoliopsida</taxon>
        <taxon>eudicotyledons</taxon>
        <taxon>Gunneridae</taxon>
        <taxon>Pentapetalae</taxon>
        <taxon>asterids</taxon>
        <taxon>campanulids</taxon>
        <taxon>Asterales</taxon>
        <taxon>Asteraceae</taxon>
        <taxon>Asteroideae</taxon>
        <taxon>Heliantheae alliance</taxon>
        <taxon>Heliantheae</taxon>
        <taxon>Helianthus</taxon>
    </lineage>
</organism>
<keyword evidence="2" id="KW-1185">Reference proteome</keyword>
<dbReference type="Gramene" id="mRNA:HanXRQr2_Chr01g0034391">
    <property type="protein sequence ID" value="mRNA:HanXRQr2_Chr01g0034391"/>
    <property type="gene ID" value="HanXRQr2_Chr01g0034391"/>
</dbReference>
<reference evidence="1" key="1">
    <citation type="journal article" date="2017" name="Nature">
        <title>The sunflower genome provides insights into oil metabolism, flowering and Asterid evolution.</title>
        <authorList>
            <person name="Badouin H."/>
            <person name="Gouzy J."/>
            <person name="Grassa C.J."/>
            <person name="Murat F."/>
            <person name="Staton S.E."/>
            <person name="Cottret L."/>
            <person name="Lelandais-Briere C."/>
            <person name="Owens G.L."/>
            <person name="Carrere S."/>
            <person name="Mayjonade B."/>
            <person name="Legrand L."/>
            <person name="Gill N."/>
            <person name="Kane N.C."/>
            <person name="Bowers J.E."/>
            <person name="Hubner S."/>
            <person name="Bellec A."/>
            <person name="Berard A."/>
            <person name="Berges H."/>
            <person name="Blanchet N."/>
            <person name="Boniface M.C."/>
            <person name="Brunel D."/>
            <person name="Catrice O."/>
            <person name="Chaidir N."/>
            <person name="Claudel C."/>
            <person name="Donnadieu C."/>
            <person name="Faraut T."/>
            <person name="Fievet G."/>
            <person name="Helmstetter N."/>
            <person name="King M."/>
            <person name="Knapp S.J."/>
            <person name="Lai Z."/>
            <person name="Le Paslier M.C."/>
            <person name="Lippi Y."/>
            <person name="Lorenzon L."/>
            <person name="Mandel J.R."/>
            <person name="Marage G."/>
            <person name="Marchand G."/>
            <person name="Marquand E."/>
            <person name="Bret-Mestries E."/>
            <person name="Morien E."/>
            <person name="Nambeesan S."/>
            <person name="Nguyen T."/>
            <person name="Pegot-Espagnet P."/>
            <person name="Pouilly N."/>
            <person name="Raftis F."/>
            <person name="Sallet E."/>
            <person name="Schiex T."/>
            <person name="Thomas J."/>
            <person name="Vandecasteele C."/>
            <person name="Vares D."/>
            <person name="Vear F."/>
            <person name="Vautrin S."/>
            <person name="Crespi M."/>
            <person name="Mangin B."/>
            <person name="Burke J.M."/>
            <person name="Salse J."/>
            <person name="Munos S."/>
            <person name="Vincourt P."/>
            <person name="Rieseberg L.H."/>
            <person name="Langlade N.B."/>
        </authorList>
    </citation>
    <scope>NUCLEOTIDE SEQUENCE</scope>
    <source>
        <tissue evidence="1">Leaves</tissue>
    </source>
</reference>
<evidence type="ECO:0000313" key="2">
    <source>
        <dbReference type="Proteomes" id="UP000215914"/>
    </source>
</evidence>
<dbReference type="AlphaFoldDB" id="A0A9K3JXQ8"/>